<feature type="transmembrane region" description="Helical" evidence="1">
    <location>
        <begin position="52"/>
        <end position="70"/>
    </location>
</feature>
<comment type="caution">
    <text evidence="2">The sequence shown here is derived from an EMBL/GenBank/DDBJ whole genome shotgun (WGS) entry which is preliminary data.</text>
</comment>
<evidence type="ECO:0000256" key="1">
    <source>
        <dbReference type="SAM" id="Phobius"/>
    </source>
</evidence>
<keyword evidence="1" id="KW-0472">Membrane</keyword>
<sequence>MWTVATYYAVLLLTVAVAMLRGGPLERWAAYTALIASVCTTVLAPAPEWTNIEATIFIIDIVALASFWCIALKTKRFWPYWITGWQLIAIFGHVQKLMFSEILAQPYALLSMYISYPILFVILYASGSAKRSGDAPA</sequence>
<feature type="transmembrane region" description="Helical" evidence="1">
    <location>
        <begin position="6"/>
        <end position="23"/>
    </location>
</feature>
<keyword evidence="1" id="KW-1133">Transmembrane helix</keyword>
<protein>
    <submittedName>
        <fullName evidence="2">Uncharacterized protein</fullName>
    </submittedName>
</protein>
<proteinExistence type="predicted"/>
<dbReference type="AlphaFoldDB" id="A0A2W5L4C4"/>
<name>A0A2W5L4C4_SPHMC</name>
<evidence type="ECO:0000313" key="3">
    <source>
        <dbReference type="Proteomes" id="UP000248597"/>
    </source>
</evidence>
<keyword evidence="1" id="KW-0812">Transmembrane</keyword>
<reference evidence="2 3" key="1">
    <citation type="submission" date="2017-08" db="EMBL/GenBank/DDBJ databases">
        <title>Infants hospitalized years apart are colonized by the same room-sourced microbial strains.</title>
        <authorList>
            <person name="Brooks B."/>
            <person name="Olm M.R."/>
            <person name="Firek B.A."/>
            <person name="Baker R."/>
            <person name="Thomas B.C."/>
            <person name="Morowitz M.J."/>
            <person name="Banfield J.F."/>
        </authorList>
    </citation>
    <scope>NUCLEOTIDE SEQUENCE [LARGE SCALE GENOMIC DNA]</scope>
    <source>
        <strain evidence="2">S2_005_003_R2_47</strain>
    </source>
</reference>
<feature type="transmembrane region" description="Helical" evidence="1">
    <location>
        <begin position="28"/>
        <end position="46"/>
    </location>
</feature>
<dbReference type="Proteomes" id="UP000248597">
    <property type="component" value="Unassembled WGS sequence"/>
</dbReference>
<accession>A0A2W5L4C4</accession>
<gene>
    <name evidence="2" type="ORF">DI569_01930</name>
</gene>
<evidence type="ECO:0000313" key="2">
    <source>
        <dbReference type="EMBL" id="PZQ24172.1"/>
    </source>
</evidence>
<feature type="transmembrane region" description="Helical" evidence="1">
    <location>
        <begin position="77"/>
        <end position="95"/>
    </location>
</feature>
<feature type="transmembrane region" description="Helical" evidence="1">
    <location>
        <begin position="107"/>
        <end position="125"/>
    </location>
</feature>
<organism evidence="2 3">
    <name type="scientific">Sphingopyxis macrogoltabida</name>
    <name type="common">Sphingomonas macrogoltabidus</name>
    <dbReference type="NCBI Taxonomy" id="33050"/>
    <lineage>
        <taxon>Bacteria</taxon>
        <taxon>Pseudomonadati</taxon>
        <taxon>Pseudomonadota</taxon>
        <taxon>Alphaproteobacteria</taxon>
        <taxon>Sphingomonadales</taxon>
        <taxon>Sphingomonadaceae</taxon>
        <taxon>Sphingopyxis</taxon>
    </lineage>
</organism>
<dbReference type="EMBL" id="QFPJ01000003">
    <property type="protein sequence ID" value="PZQ24172.1"/>
    <property type="molecule type" value="Genomic_DNA"/>
</dbReference>